<reference evidence="1" key="1">
    <citation type="journal article" date="2020" name="Stud. Mycol.">
        <title>101 Dothideomycetes genomes: a test case for predicting lifestyles and emergence of pathogens.</title>
        <authorList>
            <person name="Haridas S."/>
            <person name="Albert R."/>
            <person name="Binder M."/>
            <person name="Bloem J."/>
            <person name="Labutti K."/>
            <person name="Salamov A."/>
            <person name="Andreopoulos B."/>
            <person name="Baker S."/>
            <person name="Barry K."/>
            <person name="Bills G."/>
            <person name="Bluhm B."/>
            <person name="Cannon C."/>
            <person name="Castanera R."/>
            <person name="Culley D."/>
            <person name="Daum C."/>
            <person name="Ezra D."/>
            <person name="Gonzalez J."/>
            <person name="Henrissat B."/>
            <person name="Kuo A."/>
            <person name="Liang C."/>
            <person name="Lipzen A."/>
            <person name="Lutzoni F."/>
            <person name="Magnuson J."/>
            <person name="Mondo S."/>
            <person name="Nolan M."/>
            <person name="Ohm R."/>
            <person name="Pangilinan J."/>
            <person name="Park H.-J."/>
            <person name="Ramirez L."/>
            <person name="Alfaro M."/>
            <person name="Sun H."/>
            <person name="Tritt A."/>
            <person name="Yoshinaga Y."/>
            <person name="Zwiers L.-H."/>
            <person name="Turgeon B."/>
            <person name="Goodwin S."/>
            <person name="Spatafora J."/>
            <person name="Crous P."/>
            <person name="Grigoriev I."/>
        </authorList>
    </citation>
    <scope>NUCLEOTIDE SEQUENCE</scope>
    <source>
        <strain evidence="1">CBS 123094</strain>
    </source>
</reference>
<protein>
    <submittedName>
        <fullName evidence="1">Uncharacterized protein</fullName>
    </submittedName>
</protein>
<proteinExistence type="predicted"/>
<name>A0A6A5W459_9PLEO</name>
<sequence length="186" mass="21563">MDKTDANSKPIVCDVVEPKDFKLYVQWLYTVRFFIDIRETPDNDHPDVDELRMEQLGERKHWDCSIEISDCDYMGACVDCLIEPLKNWDSSYMQGVGKSVAEIIYRGAHEEHTARYLAVDAAVKKWDKAIYAELAVLDYDAPKRLWKDLMVKVVRLGQDGVDRKALKFPLSASEYTCGCHEYWKVD</sequence>
<organism evidence="1 2">
    <name type="scientific">Amniculicola lignicola CBS 123094</name>
    <dbReference type="NCBI Taxonomy" id="1392246"/>
    <lineage>
        <taxon>Eukaryota</taxon>
        <taxon>Fungi</taxon>
        <taxon>Dikarya</taxon>
        <taxon>Ascomycota</taxon>
        <taxon>Pezizomycotina</taxon>
        <taxon>Dothideomycetes</taxon>
        <taxon>Pleosporomycetidae</taxon>
        <taxon>Pleosporales</taxon>
        <taxon>Amniculicolaceae</taxon>
        <taxon>Amniculicola</taxon>
    </lineage>
</organism>
<dbReference type="AlphaFoldDB" id="A0A6A5W459"/>
<keyword evidence="2" id="KW-1185">Reference proteome</keyword>
<dbReference type="Proteomes" id="UP000799779">
    <property type="component" value="Unassembled WGS sequence"/>
</dbReference>
<evidence type="ECO:0000313" key="2">
    <source>
        <dbReference type="Proteomes" id="UP000799779"/>
    </source>
</evidence>
<gene>
    <name evidence="1" type="ORF">P154DRAFT_538575</name>
</gene>
<evidence type="ECO:0000313" key="1">
    <source>
        <dbReference type="EMBL" id="KAF1995719.1"/>
    </source>
</evidence>
<accession>A0A6A5W459</accession>
<dbReference type="EMBL" id="ML977634">
    <property type="protein sequence ID" value="KAF1995719.1"/>
    <property type="molecule type" value="Genomic_DNA"/>
</dbReference>